<gene>
    <name evidence="2" type="ORF">I551_6844</name>
</gene>
<feature type="domain" description="Histidine kinase/HSP90-like ATPase" evidence="1">
    <location>
        <begin position="3"/>
        <end position="70"/>
    </location>
</feature>
<protein>
    <submittedName>
        <fullName evidence="2">Histidine kinase-like ATPase domain protein</fullName>
    </submittedName>
</protein>
<dbReference type="Gene3D" id="3.30.565.10">
    <property type="entry name" value="Histidine kinase-like ATPase, C-terminal domain"/>
    <property type="match status" value="1"/>
</dbReference>
<dbReference type="Proteomes" id="UP000020681">
    <property type="component" value="Unassembled WGS sequence"/>
</dbReference>
<dbReference type="SUPFAM" id="SSF55874">
    <property type="entry name" value="ATPase domain of HSP90 chaperone/DNA topoisomerase II/histidine kinase"/>
    <property type="match status" value="1"/>
</dbReference>
<organism evidence="2 3">
    <name type="scientific">Mycobacterium ulcerans str. Harvey</name>
    <dbReference type="NCBI Taxonomy" id="1299332"/>
    <lineage>
        <taxon>Bacteria</taxon>
        <taxon>Bacillati</taxon>
        <taxon>Actinomycetota</taxon>
        <taxon>Actinomycetes</taxon>
        <taxon>Mycobacteriales</taxon>
        <taxon>Mycobacteriaceae</taxon>
        <taxon>Mycobacterium</taxon>
        <taxon>Mycobacterium ulcerans group</taxon>
    </lineage>
</organism>
<comment type="caution">
    <text evidence="2">The sequence shown here is derived from an EMBL/GenBank/DDBJ whole genome shotgun (WGS) entry which is preliminary data.</text>
</comment>
<evidence type="ECO:0000313" key="2">
    <source>
        <dbReference type="EMBL" id="EUA86578.1"/>
    </source>
</evidence>
<accession>A0ABN0QPJ6</accession>
<evidence type="ECO:0000313" key="3">
    <source>
        <dbReference type="Proteomes" id="UP000020681"/>
    </source>
</evidence>
<dbReference type="Pfam" id="PF13581">
    <property type="entry name" value="HATPase_c_2"/>
    <property type="match status" value="1"/>
</dbReference>
<proteinExistence type="predicted"/>
<sequence length="78" mass="8362">MLSWLQAAEVPDEQAGDIVLVVSEACTNCIEHAYRGQSVGTMLLDVEAADGAIHARVVDSGSWKKPRPTRATAVEALR</sequence>
<dbReference type="CDD" id="cd16936">
    <property type="entry name" value="HATPase_RsbW-like"/>
    <property type="match status" value="1"/>
</dbReference>
<reference evidence="2 3" key="1">
    <citation type="submission" date="2014-01" db="EMBL/GenBank/DDBJ databases">
        <authorList>
            <person name="Dobos K."/>
            <person name="Lenaerts A."/>
            <person name="Ordway D."/>
            <person name="DeGroote M.A."/>
            <person name="Parker T."/>
            <person name="Sizemore C."/>
            <person name="Tallon L.J."/>
            <person name="Sadzewicz L.K."/>
            <person name="Sengamalay N."/>
            <person name="Fraser C.M."/>
            <person name="Hine E."/>
            <person name="Shefchek K.A."/>
            <person name="Das S.P."/>
            <person name="Tettelin H."/>
        </authorList>
    </citation>
    <scope>NUCLEOTIDE SEQUENCE [LARGE SCALE GENOMIC DNA]</scope>
    <source>
        <strain evidence="2 3">Harvey</strain>
    </source>
</reference>
<dbReference type="InterPro" id="IPR003594">
    <property type="entry name" value="HATPase_dom"/>
</dbReference>
<name>A0ABN0QPJ6_MYCUL</name>
<keyword evidence="3" id="KW-1185">Reference proteome</keyword>
<dbReference type="EMBL" id="JAOL01000170">
    <property type="protein sequence ID" value="EUA86578.1"/>
    <property type="molecule type" value="Genomic_DNA"/>
</dbReference>
<evidence type="ECO:0000259" key="1">
    <source>
        <dbReference type="Pfam" id="PF13581"/>
    </source>
</evidence>
<dbReference type="InterPro" id="IPR036890">
    <property type="entry name" value="HATPase_C_sf"/>
</dbReference>